<protein>
    <submittedName>
        <fullName evidence="2">Class I SAM-dependent DNA methyltransferase</fullName>
    </submittedName>
</protein>
<dbReference type="EMBL" id="JABZMI010000072">
    <property type="protein sequence ID" value="MBF1164464.1"/>
    <property type="molecule type" value="Genomic_DNA"/>
</dbReference>
<evidence type="ECO:0000313" key="3">
    <source>
        <dbReference type="Proteomes" id="UP000718593"/>
    </source>
</evidence>
<sequence length="267" mass="30464">MLEAEAVLFEKPIAHVIEHVKPMREAGNRETRKRYWWLHGETVPAYRKAIQALSRYISTPRVAKHRYFVWLPTSVLPDSRLYAICRDDDLTFGILSSRQHRVWSLANASMHGVGNDPTYNAKSCFETFPFPEGMTPRDTAPKTGQASPPCMAGDILAENIAAAARRLNELREAWLNPAEWVDWVITPEEERVGFPKRTVAKPGHEAELKKRTLTNLYNARPAWLDLAHKELDKAVAAAYGWTDYTPEMADDEILRRLLTLNLERSAI</sequence>
<feature type="domain" description="MmeI-like target recognition" evidence="1">
    <location>
        <begin position="11"/>
        <end position="132"/>
    </location>
</feature>
<dbReference type="Proteomes" id="UP000718593">
    <property type="component" value="Unassembled WGS sequence"/>
</dbReference>
<dbReference type="Pfam" id="PF20466">
    <property type="entry name" value="MmeI_TRD"/>
    <property type="match status" value="1"/>
</dbReference>
<evidence type="ECO:0000259" key="1">
    <source>
        <dbReference type="Pfam" id="PF20466"/>
    </source>
</evidence>
<dbReference type="GO" id="GO:0032259">
    <property type="term" value="P:methylation"/>
    <property type="evidence" value="ECO:0007669"/>
    <property type="project" value="UniProtKB-KW"/>
</dbReference>
<reference evidence="2" key="1">
    <citation type="submission" date="2020-04" db="EMBL/GenBank/DDBJ databases">
        <title>Deep metagenomics examines the oral microbiome during advanced dental caries in children, revealing novel taxa and co-occurrences with host molecules.</title>
        <authorList>
            <person name="Baker J.L."/>
            <person name="Morton J.T."/>
            <person name="Dinis M."/>
            <person name="Alvarez R."/>
            <person name="Tran N.C."/>
            <person name="Knight R."/>
            <person name="Edlund A."/>
        </authorList>
    </citation>
    <scope>NUCLEOTIDE SEQUENCE</scope>
    <source>
        <strain evidence="2">JCVI_32_bin.24</strain>
    </source>
</reference>
<dbReference type="GO" id="GO:0008168">
    <property type="term" value="F:methyltransferase activity"/>
    <property type="evidence" value="ECO:0007669"/>
    <property type="project" value="UniProtKB-KW"/>
</dbReference>
<keyword evidence="2" id="KW-0808">Transferase</keyword>
<proteinExistence type="predicted"/>
<dbReference type="AlphaFoldDB" id="A0A930BQQ3"/>
<dbReference type="InterPro" id="IPR046820">
    <property type="entry name" value="MmeI_TRD"/>
</dbReference>
<evidence type="ECO:0000313" key="2">
    <source>
        <dbReference type="EMBL" id="MBF1164464.1"/>
    </source>
</evidence>
<keyword evidence="2" id="KW-0489">Methyltransferase</keyword>
<comment type="caution">
    <text evidence="2">The sequence shown here is derived from an EMBL/GenBank/DDBJ whole genome shotgun (WGS) entry which is preliminary data.</text>
</comment>
<name>A0A930BQQ3_9RHOO</name>
<gene>
    <name evidence="2" type="ORF">HXL68_05435</name>
</gene>
<accession>A0A930BQQ3</accession>
<organism evidence="2 3">
    <name type="scientific">Dechloromonas agitata</name>
    <dbReference type="NCBI Taxonomy" id="73030"/>
    <lineage>
        <taxon>Bacteria</taxon>
        <taxon>Pseudomonadati</taxon>
        <taxon>Pseudomonadota</taxon>
        <taxon>Betaproteobacteria</taxon>
        <taxon>Rhodocyclales</taxon>
        <taxon>Azonexaceae</taxon>
        <taxon>Dechloromonas</taxon>
    </lineage>
</organism>